<reference evidence="2" key="1">
    <citation type="journal article" date="2015" name="Nature">
        <title>Complex archaea that bridge the gap between prokaryotes and eukaryotes.</title>
        <authorList>
            <person name="Spang A."/>
            <person name="Saw J.H."/>
            <person name="Jorgensen S.L."/>
            <person name="Zaremba-Niedzwiedzka K."/>
            <person name="Martijn J."/>
            <person name="Lind A.E."/>
            <person name="van Eijk R."/>
            <person name="Schleper C."/>
            <person name="Guy L."/>
            <person name="Ettema T.J."/>
        </authorList>
    </citation>
    <scope>NUCLEOTIDE SEQUENCE</scope>
</reference>
<proteinExistence type="predicted"/>
<comment type="caution">
    <text evidence="2">The sequence shown here is derived from an EMBL/GenBank/DDBJ whole genome shotgun (WGS) entry which is preliminary data.</text>
</comment>
<evidence type="ECO:0000313" key="2">
    <source>
        <dbReference type="EMBL" id="KKL13270.1"/>
    </source>
</evidence>
<feature type="compositionally biased region" description="Basic and acidic residues" evidence="1">
    <location>
        <begin position="98"/>
        <end position="113"/>
    </location>
</feature>
<accession>A0A0F9AV25</accession>
<name>A0A0F9AV25_9ZZZZ</name>
<organism evidence="2">
    <name type="scientific">marine sediment metagenome</name>
    <dbReference type="NCBI Taxonomy" id="412755"/>
    <lineage>
        <taxon>unclassified sequences</taxon>
        <taxon>metagenomes</taxon>
        <taxon>ecological metagenomes</taxon>
    </lineage>
</organism>
<protein>
    <submittedName>
        <fullName evidence="2">Uncharacterized protein</fullName>
    </submittedName>
</protein>
<dbReference type="AlphaFoldDB" id="A0A0F9AV25"/>
<sequence>MSEYTRWEQGREIDSPFSELLDPDVQQELKRVVERSIYVTLKDGGQEVAREQIALCQSPEDCVRIVAEHNDLVERVVTLTGLLMRVVDPEVQKQLQKLKDALDADPPAPEKRWFALNRT</sequence>
<gene>
    <name evidence="2" type="ORF">LCGC14_2527450</name>
</gene>
<evidence type="ECO:0000256" key="1">
    <source>
        <dbReference type="SAM" id="MobiDB-lite"/>
    </source>
</evidence>
<feature type="region of interest" description="Disordered" evidence="1">
    <location>
        <begin position="98"/>
        <end position="119"/>
    </location>
</feature>
<dbReference type="EMBL" id="LAZR01040928">
    <property type="protein sequence ID" value="KKL13270.1"/>
    <property type="molecule type" value="Genomic_DNA"/>
</dbReference>